<protein>
    <submittedName>
        <fullName evidence="1">Uncharacterized protein</fullName>
    </submittedName>
</protein>
<dbReference type="AlphaFoldDB" id="A0A3Q8WUF4"/>
<dbReference type="RefSeq" id="WP_126040683.1">
    <property type="nucleotide sequence ID" value="NZ_CP034438.1"/>
</dbReference>
<accession>A0A3Q8WUF4</accession>
<dbReference type="KEGG" id="fsl:EJO69_07515"/>
<name>A0A3Q8WUF4_9ACTO</name>
<reference evidence="1 2" key="1">
    <citation type="submission" date="2018-12" db="EMBL/GenBank/DDBJ databases">
        <title>Complete genome sequence of Flaviflexus salsibiostraticola KCTC 33148.</title>
        <authorList>
            <person name="Bae J.-W."/>
        </authorList>
    </citation>
    <scope>NUCLEOTIDE SEQUENCE [LARGE SCALE GENOMIC DNA]</scope>
    <source>
        <strain evidence="1 2">KCTC 33148</strain>
    </source>
</reference>
<dbReference type="Gene3D" id="3.30.2030.20">
    <property type="match status" value="1"/>
</dbReference>
<dbReference type="OrthoDB" id="3267330at2"/>
<organism evidence="1 2">
    <name type="scientific">Flaviflexus salsibiostraticola</name>
    <dbReference type="NCBI Taxonomy" id="1282737"/>
    <lineage>
        <taxon>Bacteria</taxon>
        <taxon>Bacillati</taxon>
        <taxon>Actinomycetota</taxon>
        <taxon>Actinomycetes</taxon>
        <taxon>Actinomycetales</taxon>
        <taxon>Actinomycetaceae</taxon>
        <taxon>Flaviflexus</taxon>
    </lineage>
</organism>
<gene>
    <name evidence="1" type="ORF">EJO69_07515</name>
</gene>
<dbReference type="EMBL" id="CP034438">
    <property type="protein sequence ID" value="AZN30173.1"/>
    <property type="molecule type" value="Genomic_DNA"/>
</dbReference>
<sequence length="160" mass="17726">MTIGSTASMVEEGLFFDGDKPLAARVDIATADFLLARALENVRARIDLTFGAQLWENVSQTRYVSGDYATCTFPSGEGRYTSRDEGMTFGLADEDFPRILEIVKEEVEPIGYDHMIDSSGSAWFYVDFYNRADGGVVHVTKARGSGLIFQVNTGCRPWDD</sequence>
<evidence type="ECO:0000313" key="1">
    <source>
        <dbReference type="EMBL" id="AZN30173.1"/>
    </source>
</evidence>
<evidence type="ECO:0000313" key="2">
    <source>
        <dbReference type="Proteomes" id="UP000270021"/>
    </source>
</evidence>
<dbReference type="Proteomes" id="UP000270021">
    <property type="component" value="Chromosome"/>
</dbReference>
<proteinExistence type="predicted"/>
<keyword evidence="2" id="KW-1185">Reference proteome</keyword>